<feature type="transmembrane region" description="Helical" evidence="1">
    <location>
        <begin position="103"/>
        <end position="123"/>
    </location>
</feature>
<accession>A0A517YQA7</accession>
<feature type="transmembrane region" description="Helical" evidence="1">
    <location>
        <begin position="216"/>
        <end position="234"/>
    </location>
</feature>
<feature type="transmembrane region" description="Helical" evidence="1">
    <location>
        <begin position="191"/>
        <end position="210"/>
    </location>
</feature>
<dbReference type="OrthoDB" id="9780507at2"/>
<feature type="transmembrane region" description="Helical" evidence="1">
    <location>
        <begin position="21"/>
        <end position="44"/>
    </location>
</feature>
<dbReference type="InterPro" id="IPR000326">
    <property type="entry name" value="PAP2/HPO"/>
</dbReference>
<gene>
    <name evidence="3" type="ORF">KS4_04310</name>
</gene>
<name>A0A517YQA7_9BACT</name>
<sequence length="250" mass="28569">MKPINPDNLRSPLSLKINFKHLIIFLTISIITLAIAHVFDITLYRIAIDNNGFQKWQDSDSYRMLRIMGFLPFWIAVAIAIILHDTHKYLPKFNRTVCASRGLLLIFTTVSAGIIAEIIKFLVRRMRPYKYYSDYLTPPTNSTHLYEYRPFNSTTHDFLDTGGLSFPSSHAIIAFAAAFILAKLFPKTAPVLYLFAIGCAITRILTRGHYLSDTVGSAIFAYAIAQTFYAWHLYNQRDLIRQNNNLPPIS</sequence>
<evidence type="ECO:0000256" key="1">
    <source>
        <dbReference type="SAM" id="Phobius"/>
    </source>
</evidence>
<feature type="transmembrane region" description="Helical" evidence="1">
    <location>
        <begin position="64"/>
        <end position="83"/>
    </location>
</feature>
<keyword evidence="4" id="KW-1185">Reference proteome</keyword>
<evidence type="ECO:0000313" key="3">
    <source>
        <dbReference type="EMBL" id="QDU32399.1"/>
    </source>
</evidence>
<dbReference type="Proteomes" id="UP000317369">
    <property type="component" value="Chromosome"/>
</dbReference>
<keyword evidence="1" id="KW-0812">Transmembrane</keyword>
<dbReference type="SUPFAM" id="SSF48317">
    <property type="entry name" value="Acid phosphatase/Vanadium-dependent haloperoxidase"/>
    <property type="match status" value="1"/>
</dbReference>
<evidence type="ECO:0000313" key="4">
    <source>
        <dbReference type="Proteomes" id="UP000317369"/>
    </source>
</evidence>
<reference evidence="3 4" key="1">
    <citation type="submission" date="2019-02" db="EMBL/GenBank/DDBJ databases">
        <title>Deep-cultivation of Planctomycetes and their phenomic and genomic characterization uncovers novel biology.</title>
        <authorList>
            <person name="Wiegand S."/>
            <person name="Jogler M."/>
            <person name="Boedeker C."/>
            <person name="Pinto D."/>
            <person name="Vollmers J."/>
            <person name="Rivas-Marin E."/>
            <person name="Kohn T."/>
            <person name="Peeters S.H."/>
            <person name="Heuer A."/>
            <person name="Rast P."/>
            <person name="Oberbeckmann S."/>
            <person name="Bunk B."/>
            <person name="Jeske O."/>
            <person name="Meyerdierks A."/>
            <person name="Storesund J.E."/>
            <person name="Kallscheuer N."/>
            <person name="Luecker S."/>
            <person name="Lage O.M."/>
            <person name="Pohl T."/>
            <person name="Merkel B.J."/>
            <person name="Hornburger P."/>
            <person name="Mueller R.-W."/>
            <person name="Bruemmer F."/>
            <person name="Labrenz M."/>
            <person name="Spormann A.M."/>
            <person name="Op den Camp H."/>
            <person name="Overmann J."/>
            <person name="Amann R."/>
            <person name="Jetten M.S.M."/>
            <person name="Mascher T."/>
            <person name="Medema M.H."/>
            <person name="Devos D.P."/>
            <person name="Kaster A.-K."/>
            <person name="Ovreas L."/>
            <person name="Rohde M."/>
            <person name="Galperin M.Y."/>
            <person name="Jogler C."/>
        </authorList>
    </citation>
    <scope>NUCLEOTIDE SEQUENCE [LARGE SCALE GENOMIC DNA]</scope>
    <source>
        <strain evidence="3 4">KS4</strain>
    </source>
</reference>
<organism evidence="3 4">
    <name type="scientific">Poriferisphaera corsica</name>
    <dbReference type="NCBI Taxonomy" id="2528020"/>
    <lineage>
        <taxon>Bacteria</taxon>
        <taxon>Pseudomonadati</taxon>
        <taxon>Planctomycetota</taxon>
        <taxon>Phycisphaerae</taxon>
        <taxon>Phycisphaerales</taxon>
        <taxon>Phycisphaeraceae</taxon>
        <taxon>Poriferisphaera</taxon>
    </lineage>
</organism>
<dbReference type="RefSeq" id="WP_145073939.1">
    <property type="nucleotide sequence ID" value="NZ_CP036425.1"/>
</dbReference>
<feature type="transmembrane region" description="Helical" evidence="1">
    <location>
        <begin position="164"/>
        <end position="184"/>
    </location>
</feature>
<feature type="domain" description="Phosphatidic acid phosphatase type 2/haloperoxidase" evidence="2">
    <location>
        <begin position="101"/>
        <end position="229"/>
    </location>
</feature>
<dbReference type="SMART" id="SM00014">
    <property type="entry name" value="acidPPc"/>
    <property type="match status" value="1"/>
</dbReference>
<keyword evidence="1" id="KW-1133">Transmembrane helix</keyword>
<dbReference type="EMBL" id="CP036425">
    <property type="protein sequence ID" value="QDU32399.1"/>
    <property type="molecule type" value="Genomic_DNA"/>
</dbReference>
<protein>
    <submittedName>
        <fullName evidence="3">PAP2 superfamily protein</fullName>
    </submittedName>
</protein>
<evidence type="ECO:0000259" key="2">
    <source>
        <dbReference type="SMART" id="SM00014"/>
    </source>
</evidence>
<dbReference type="InterPro" id="IPR036938">
    <property type="entry name" value="PAP2/HPO_sf"/>
</dbReference>
<dbReference type="Pfam" id="PF01569">
    <property type="entry name" value="PAP2"/>
    <property type="match status" value="1"/>
</dbReference>
<proteinExistence type="predicted"/>
<keyword evidence="1" id="KW-0472">Membrane</keyword>
<dbReference type="Gene3D" id="1.20.144.10">
    <property type="entry name" value="Phosphatidic acid phosphatase type 2/haloperoxidase"/>
    <property type="match status" value="1"/>
</dbReference>
<dbReference type="KEGG" id="pcor:KS4_04310"/>
<dbReference type="AlphaFoldDB" id="A0A517YQA7"/>